<dbReference type="PANTHER" id="PTHR42978">
    <property type="entry name" value="QUORUM-QUENCHING LACTONASE YTNP-RELATED-RELATED"/>
    <property type="match status" value="1"/>
</dbReference>
<dbReference type="SUPFAM" id="SSF56281">
    <property type="entry name" value="Metallo-hydrolase/oxidoreductase"/>
    <property type="match status" value="1"/>
</dbReference>
<evidence type="ECO:0000256" key="3">
    <source>
        <dbReference type="ARBA" id="ARBA00022801"/>
    </source>
</evidence>
<dbReference type="PANTHER" id="PTHR42978:SF6">
    <property type="entry name" value="QUORUM-QUENCHING LACTONASE YTNP-RELATED"/>
    <property type="match status" value="1"/>
</dbReference>
<keyword evidence="4" id="KW-0862">Zinc</keyword>
<dbReference type="InterPro" id="IPR051013">
    <property type="entry name" value="MBL_superfamily_lactonases"/>
</dbReference>
<proteinExistence type="inferred from homology"/>
<dbReference type="EMBL" id="JBGFFX010000003">
    <property type="protein sequence ID" value="MEY8770272.1"/>
    <property type="molecule type" value="Genomic_DNA"/>
</dbReference>
<accession>A0ABV4E5T8</accession>
<keyword evidence="2" id="KW-0479">Metal-binding</keyword>
<dbReference type="Proteomes" id="UP001565243">
    <property type="component" value="Unassembled WGS sequence"/>
</dbReference>
<evidence type="ECO:0000313" key="6">
    <source>
        <dbReference type="EMBL" id="MEY8770272.1"/>
    </source>
</evidence>
<gene>
    <name evidence="6" type="ORF">AB6T85_07515</name>
</gene>
<evidence type="ECO:0000256" key="2">
    <source>
        <dbReference type="ARBA" id="ARBA00022723"/>
    </source>
</evidence>
<evidence type="ECO:0000256" key="4">
    <source>
        <dbReference type="ARBA" id="ARBA00022833"/>
    </source>
</evidence>
<name>A0ABV4E5T8_9GAMM</name>
<reference evidence="6 7" key="1">
    <citation type="submission" date="2024-07" db="EMBL/GenBank/DDBJ databases">
        <authorList>
            <person name="Hebao G."/>
        </authorList>
    </citation>
    <scope>NUCLEOTIDE SEQUENCE [LARGE SCALE GENOMIC DNA]</scope>
    <source>
        <strain evidence="6 7">ACCC 02193</strain>
    </source>
</reference>
<dbReference type="RefSeq" id="WP_253455704.1">
    <property type="nucleotide sequence ID" value="NZ_JBGFFX010000003.1"/>
</dbReference>
<keyword evidence="7" id="KW-1185">Reference proteome</keyword>
<evidence type="ECO:0000313" key="7">
    <source>
        <dbReference type="Proteomes" id="UP001565243"/>
    </source>
</evidence>
<feature type="domain" description="Metallo-beta-lactamase" evidence="5">
    <location>
        <begin position="54"/>
        <end position="256"/>
    </location>
</feature>
<sequence length="279" mass="30430">MSTLFPTLELGDMSITAVSDGYLQVDFGMLANVNAAECENIQNGARVNGLNDVHINTFLVRRQGKNILIDSGAGGIKGWGGGLVANLAKMGLEPGNIDAVLLTHAHPDHIGGLLNAEGEAVFSNAELVINNEEYRYLEDDKNFAAVADRVKGNFLLARSIFEKYQQNFRPFDKGEVLPGIFAMPLKGHTPGHTGYRIEGSQESLLIWGDIVHFPHIQLQKPEVTIAFDYDAQMAAETRSRVLDMVSSDRVLIGGMHFGEYGFGHIEKGNSGYGVVNIKK</sequence>
<organism evidence="6 7">
    <name type="scientific">Erwinia aeris</name>
    <dbReference type="NCBI Taxonomy" id="3239803"/>
    <lineage>
        <taxon>Bacteria</taxon>
        <taxon>Pseudomonadati</taxon>
        <taxon>Pseudomonadota</taxon>
        <taxon>Gammaproteobacteria</taxon>
        <taxon>Enterobacterales</taxon>
        <taxon>Erwiniaceae</taxon>
        <taxon>Erwinia</taxon>
    </lineage>
</organism>
<dbReference type="Pfam" id="PF00753">
    <property type="entry name" value="Lactamase_B"/>
    <property type="match status" value="1"/>
</dbReference>
<dbReference type="SMART" id="SM00849">
    <property type="entry name" value="Lactamase_B"/>
    <property type="match status" value="1"/>
</dbReference>
<comment type="caution">
    <text evidence="6">The sequence shown here is derived from an EMBL/GenBank/DDBJ whole genome shotgun (WGS) entry which is preliminary data.</text>
</comment>
<dbReference type="InterPro" id="IPR036866">
    <property type="entry name" value="RibonucZ/Hydroxyglut_hydro"/>
</dbReference>
<keyword evidence="3" id="KW-0378">Hydrolase</keyword>
<dbReference type="InterPro" id="IPR001279">
    <property type="entry name" value="Metallo-B-lactamas"/>
</dbReference>
<dbReference type="Gene3D" id="3.60.15.10">
    <property type="entry name" value="Ribonuclease Z/Hydroxyacylglutathione hydrolase-like"/>
    <property type="match status" value="1"/>
</dbReference>
<evidence type="ECO:0000256" key="1">
    <source>
        <dbReference type="ARBA" id="ARBA00007749"/>
    </source>
</evidence>
<comment type="similarity">
    <text evidence="1">Belongs to the metallo-beta-lactamase superfamily.</text>
</comment>
<protein>
    <submittedName>
        <fullName evidence="6">MBL fold metallo-hydrolase</fullName>
    </submittedName>
</protein>
<dbReference type="CDD" id="cd07720">
    <property type="entry name" value="OPHC2-like_MBL-fold"/>
    <property type="match status" value="1"/>
</dbReference>
<evidence type="ECO:0000259" key="5">
    <source>
        <dbReference type="SMART" id="SM00849"/>
    </source>
</evidence>